<reference evidence="6" key="2">
    <citation type="submission" date="2020-09" db="EMBL/GenBank/DDBJ databases">
        <authorList>
            <person name="Sun Q."/>
            <person name="Zhou Y."/>
        </authorList>
    </citation>
    <scope>NUCLEOTIDE SEQUENCE</scope>
    <source>
        <strain evidence="6">CGMCC 1.3617</strain>
    </source>
</reference>
<evidence type="ECO:0000256" key="1">
    <source>
        <dbReference type="ARBA" id="ARBA00023015"/>
    </source>
</evidence>
<dbReference type="InterPro" id="IPR036271">
    <property type="entry name" value="Tet_transcr_reg_TetR-rel_C_sf"/>
</dbReference>
<dbReference type="InterPro" id="IPR009057">
    <property type="entry name" value="Homeodomain-like_sf"/>
</dbReference>
<name>A0A917KS77_9PROT</name>
<gene>
    <name evidence="6" type="ORF">GCM10011320_34820</name>
</gene>
<dbReference type="PANTHER" id="PTHR47506:SF1">
    <property type="entry name" value="HTH-TYPE TRANSCRIPTIONAL REGULATOR YJDC"/>
    <property type="match status" value="1"/>
</dbReference>
<dbReference type="InterPro" id="IPR023772">
    <property type="entry name" value="DNA-bd_HTH_TetR-type_CS"/>
</dbReference>
<organism evidence="6 7">
    <name type="scientific">Neoroseomonas lacus</name>
    <dbReference type="NCBI Taxonomy" id="287609"/>
    <lineage>
        <taxon>Bacteria</taxon>
        <taxon>Pseudomonadati</taxon>
        <taxon>Pseudomonadota</taxon>
        <taxon>Alphaproteobacteria</taxon>
        <taxon>Acetobacterales</taxon>
        <taxon>Acetobacteraceae</taxon>
        <taxon>Neoroseomonas</taxon>
    </lineage>
</organism>
<feature type="domain" description="HTH tetR-type" evidence="5">
    <location>
        <begin position="1"/>
        <end position="50"/>
    </location>
</feature>
<evidence type="ECO:0000256" key="3">
    <source>
        <dbReference type="ARBA" id="ARBA00023163"/>
    </source>
</evidence>
<dbReference type="EMBL" id="BMKW01000008">
    <property type="protein sequence ID" value="GGJ24529.1"/>
    <property type="molecule type" value="Genomic_DNA"/>
</dbReference>
<keyword evidence="1" id="KW-0805">Transcription regulation</keyword>
<dbReference type="SUPFAM" id="SSF46689">
    <property type="entry name" value="Homeodomain-like"/>
    <property type="match status" value="1"/>
</dbReference>
<keyword evidence="7" id="KW-1185">Reference proteome</keyword>
<comment type="caution">
    <text evidence="6">The sequence shown here is derived from an EMBL/GenBank/DDBJ whole genome shotgun (WGS) entry which is preliminary data.</text>
</comment>
<proteinExistence type="predicted"/>
<dbReference type="Pfam" id="PF00440">
    <property type="entry name" value="TetR_N"/>
    <property type="match status" value="1"/>
</dbReference>
<dbReference type="SUPFAM" id="SSF48498">
    <property type="entry name" value="Tetracyclin repressor-like, C-terminal domain"/>
    <property type="match status" value="1"/>
</dbReference>
<dbReference type="InterPro" id="IPR001647">
    <property type="entry name" value="HTH_TetR"/>
</dbReference>
<evidence type="ECO:0000313" key="7">
    <source>
        <dbReference type="Proteomes" id="UP000661507"/>
    </source>
</evidence>
<accession>A0A917KS77</accession>
<dbReference type="Gene3D" id="1.10.357.10">
    <property type="entry name" value="Tetracycline Repressor, domain 2"/>
    <property type="match status" value="1"/>
</dbReference>
<evidence type="ECO:0000259" key="5">
    <source>
        <dbReference type="PROSITE" id="PS50977"/>
    </source>
</evidence>
<dbReference type="AlphaFoldDB" id="A0A917KS77"/>
<dbReference type="RefSeq" id="WP_229681385.1">
    <property type="nucleotide sequence ID" value="NZ_BMKW01000008.1"/>
</dbReference>
<sequence length="183" mass="20041">MTRFWEHGYAASSVRDLGEAMGLGAASLYNAFGDKRALFTRCLDRYLDANMRERIARHEANNPPRGAIEAFFAESVSRSLADRRGCLLVNTALEIAPHDVEVGEVVAARLGELESFFRRCVVGGQRAGTISRAHPPRDLARLLLTTTMGLRVLARARPEPALLRGAVRQALSLFDPPAPEIAS</sequence>
<dbReference type="PANTHER" id="PTHR47506">
    <property type="entry name" value="TRANSCRIPTIONAL REGULATORY PROTEIN"/>
    <property type="match status" value="1"/>
</dbReference>
<evidence type="ECO:0000256" key="2">
    <source>
        <dbReference type="ARBA" id="ARBA00023125"/>
    </source>
</evidence>
<protein>
    <submittedName>
        <fullName evidence="6">TetR family transcriptional regulator</fullName>
    </submittedName>
</protein>
<keyword evidence="3" id="KW-0804">Transcription</keyword>
<dbReference type="GO" id="GO:0003677">
    <property type="term" value="F:DNA binding"/>
    <property type="evidence" value="ECO:0007669"/>
    <property type="project" value="UniProtKB-UniRule"/>
</dbReference>
<evidence type="ECO:0000313" key="6">
    <source>
        <dbReference type="EMBL" id="GGJ24529.1"/>
    </source>
</evidence>
<keyword evidence="2 4" id="KW-0238">DNA-binding</keyword>
<reference evidence="6" key="1">
    <citation type="journal article" date="2014" name="Int. J. Syst. Evol. Microbiol.">
        <title>Complete genome sequence of Corynebacterium casei LMG S-19264T (=DSM 44701T), isolated from a smear-ripened cheese.</title>
        <authorList>
            <consortium name="US DOE Joint Genome Institute (JGI-PGF)"/>
            <person name="Walter F."/>
            <person name="Albersmeier A."/>
            <person name="Kalinowski J."/>
            <person name="Ruckert C."/>
        </authorList>
    </citation>
    <scope>NUCLEOTIDE SEQUENCE</scope>
    <source>
        <strain evidence="6">CGMCC 1.3617</strain>
    </source>
</reference>
<evidence type="ECO:0000256" key="4">
    <source>
        <dbReference type="PROSITE-ProRule" id="PRU00335"/>
    </source>
</evidence>
<dbReference type="Gene3D" id="1.10.10.60">
    <property type="entry name" value="Homeodomain-like"/>
    <property type="match status" value="1"/>
</dbReference>
<dbReference type="Proteomes" id="UP000661507">
    <property type="component" value="Unassembled WGS sequence"/>
</dbReference>
<dbReference type="Pfam" id="PF16925">
    <property type="entry name" value="TetR_C_13"/>
    <property type="match status" value="1"/>
</dbReference>
<dbReference type="InterPro" id="IPR011075">
    <property type="entry name" value="TetR_C"/>
</dbReference>
<feature type="DNA-binding region" description="H-T-H motif" evidence="4">
    <location>
        <begin position="13"/>
        <end position="32"/>
    </location>
</feature>
<dbReference type="PROSITE" id="PS50977">
    <property type="entry name" value="HTH_TETR_2"/>
    <property type="match status" value="1"/>
</dbReference>
<dbReference type="PROSITE" id="PS01081">
    <property type="entry name" value="HTH_TETR_1"/>
    <property type="match status" value="1"/>
</dbReference>